<dbReference type="InterPro" id="IPR051533">
    <property type="entry name" value="WaaL-like"/>
</dbReference>
<feature type="transmembrane region" description="Helical" evidence="5">
    <location>
        <begin position="92"/>
        <end position="112"/>
    </location>
</feature>
<evidence type="ECO:0000256" key="2">
    <source>
        <dbReference type="ARBA" id="ARBA00022692"/>
    </source>
</evidence>
<dbReference type="AlphaFoldDB" id="A0A938XU69"/>
<feature type="transmembrane region" description="Helical" evidence="5">
    <location>
        <begin position="197"/>
        <end position="214"/>
    </location>
</feature>
<keyword evidence="3 5" id="KW-1133">Transmembrane helix</keyword>
<dbReference type="PANTHER" id="PTHR37422:SF17">
    <property type="entry name" value="O-ANTIGEN LIGASE"/>
    <property type="match status" value="1"/>
</dbReference>
<dbReference type="GO" id="GO:0016020">
    <property type="term" value="C:membrane"/>
    <property type="evidence" value="ECO:0007669"/>
    <property type="project" value="UniProtKB-SubCell"/>
</dbReference>
<gene>
    <name evidence="7" type="ORF">JOC47_002853</name>
</gene>
<feature type="transmembrane region" description="Helical" evidence="5">
    <location>
        <begin position="370"/>
        <end position="393"/>
    </location>
</feature>
<feature type="transmembrane region" description="Helical" evidence="5">
    <location>
        <begin position="62"/>
        <end position="80"/>
    </location>
</feature>
<evidence type="ECO:0000259" key="6">
    <source>
        <dbReference type="Pfam" id="PF04932"/>
    </source>
</evidence>
<feature type="transmembrane region" description="Helical" evidence="5">
    <location>
        <begin position="156"/>
        <end position="177"/>
    </location>
</feature>
<keyword evidence="4 5" id="KW-0472">Membrane</keyword>
<dbReference type="InterPro" id="IPR007016">
    <property type="entry name" value="O-antigen_ligase-rel_domated"/>
</dbReference>
<evidence type="ECO:0000256" key="3">
    <source>
        <dbReference type="ARBA" id="ARBA00022989"/>
    </source>
</evidence>
<evidence type="ECO:0000256" key="4">
    <source>
        <dbReference type="ARBA" id="ARBA00023136"/>
    </source>
</evidence>
<feature type="transmembrane region" description="Helical" evidence="5">
    <location>
        <begin position="127"/>
        <end position="144"/>
    </location>
</feature>
<feature type="transmembrane region" description="Helical" evidence="5">
    <location>
        <begin position="12"/>
        <end position="30"/>
    </location>
</feature>
<feature type="transmembrane region" description="Helical" evidence="5">
    <location>
        <begin position="271"/>
        <end position="290"/>
    </location>
</feature>
<feature type="transmembrane region" description="Helical" evidence="5">
    <location>
        <begin position="221"/>
        <end position="237"/>
    </location>
</feature>
<reference evidence="7" key="1">
    <citation type="submission" date="2021-01" db="EMBL/GenBank/DDBJ databases">
        <title>Genomic Encyclopedia of Type Strains, Phase IV (KMG-IV): sequencing the most valuable type-strain genomes for metagenomic binning, comparative biology and taxonomic classification.</title>
        <authorList>
            <person name="Goeker M."/>
        </authorList>
    </citation>
    <scope>NUCLEOTIDE SEQUENCE</scope>
    <source>
        <strain evidence="7">DSM 23230</strain>
    </source>
</reference>
<dbReference type="EMBL" id="JAFBDQ010000021">
    <property type="protein sequence ID" value="MBM7557984.1"/>
    <property type="molecule type" value="Genomic_DNA"/>
</dbReference>
<dbReference type="PANTHER" id="PTHR37422">
    <property type="entry name" value="TEICHURONIC ACID BIOSYNTHESIS PROTEIN TUAE"/>
    <property type="match status" value="1"/>
</dbReference>
<comment type="caution">
    <text evidence="7">The sequence shown here is derived from an EMBL/GenBank/DDBJ whole genome shotgun (WGS) entry which is preliminary data.</text>
</comment>
<comment type="subcellular location">
    <subcellularLocation>
        <location evidence="1">Membrane</location>
        <topology evidence="1">Multi-pass membrane protein</topology>
    </subcellularLocation>
</comment>
<evidence type="ECO:0000313" key="8">
    <source>
        <dbReference type="Proteomes" id="UP000774000"/>
    </source>
</evidence>
<keyword evidence="2 5" id="KW-0812">Transmembrane</keyword>
<protein>
    <submittedName>
        <fullName evidence="7">Inorganic carbon (HCO3(-)) transporter</fullName>
    </submittedName>
</protein>
<dbReference type="RefSeq" id="WP_204702935.1">
    <property type="nucleotide sequence ID" value="NZ_JAFBDQ010000021.1"/>
</dbReference>
<dbReference type="Proteomes" id="UP000774000">
    <property type="component" value="Unassembled WGS sequence"/>
</dbReference>
<proteinExistence type="predicted"/>
<evidence type="ECO:0000256" key="5">
    <source>
        <dbReference type="SAM" id="Phobius"/>
    </source>
</evidence>
<evidence type="ECO:0000313" key="7">
    <source>
        <dbReference type="EMBL" id="MBM7557984.1"/>
    </source>
</evidence>
<organism evidence="7 8">
    <name type="scientific">Halanaerobacter jeridensis</name>
    <dbReference type="NCBI Taxonomy" id="706427"/>
    <lineage>
        <taxon>Bacteria</taxon>
        <taxon>Bacillati</taxon>
        <taxon>Bacillota</taxon>
        <taxon>Clostridia</taxon>
        <taxon>Halanaerobiales</taxon>
        <taxon>Halobacteroidaceae</taxon>
        <taxon>Halanaerobacter</taxon>
    </lineage>
</organism>
<evidence type="ECO:0000256" key="1">
    <source>
        <dbReference type="ARBA" id="ARBA00004141"/>
    </source>
</evidence>
<name>A0A938XU69_9FIRM</name>
<keyword evidence="8" id="KW-1185">Reference proteome</keyword>
<feature type="transmembrane region" description="Helical" evidence="5">
    <location>
        <begin position="243"/>
        <end position="259"/>
    </location>
</feature>
<accession>A0A938XU69</accession>
<dbReference type="Pfam" id="PF04932">
    <property type="entry name" value="Wzy_C"/>
    <property type="match status" value="1"/>
</dbReference>
<feature type="domain" description="O-antigen ligase-related" evidence="6">
    <location>
        <begin position="232"/>
        <end position="386"/>
    </location>
</feature>
<sequence>MFNNLDEQILDRISLWLLIAIIVVVPLLYLPQFEQNKGTIYKIGEYDQIVPLLKDYTTKPKFYALLVLVCFLLIIHYMKIKKKEKQINWRQEYLPLVLFLGLVFISALASPYKNIVIYGKTYRHEGLLAFFVYGILFFSTISIIDTKEKLKKLFKYLFISAVVISIIGLIQYCGYDLIKFQAKQVRAESTLGNPDFAGSYVSMLFPLSFVLFFYAKTKKELWFLGTVTTIFYAFLVATGTRSAYVALLAFIPLVIYLLYDKLLANKKRLIIIILILSIVTVFLAKINSNYSWNRFLSLFLEGKTLVTGTEEEIDKVGSSRMYIYKTTVPLLLKNPLLGSGPDTFQIVYPQEKYREFKGRMLILDKAHSEYLQLGVTLGIPALIAYLWFLFVVLKKTLITISTKKKYQIALFLAVISYLVQATFNISVIAVAPVFWILLGLNFVVVDLNESSIS</sequence>